<comment type="catalytic activity">
    <reaction evidence="18">
        <text>L-seryl-[protein] + ATP = O-phospho-L-seryl-[protein] + ADP + H(+)</text>
        <dbReference type="Rhea" id="RHEA:17989"/>
        <dbReference type="Rhea" id="RHEA-COMP:9863"/>
        <dbReference type="Rhea" id="RHEA-COMP:11604"/>
        <dbReference type="ChEBI" id="CHEBI:15378"/>
        <dbReference type="ChEBI" id="CHEBI:29999"/>
        <dbReference type="ChEBI" id="CHEBI:30616"/>
        <dbReference type="ChEBI" id="CHEBI:83421"/>
        <dbReference type="ChEBI" id="CHEBI:456216"/>
        <dbReference type="EC" id="2.7.11.1"/>
    </reaction>
</comment>
<reference evidence="22 23" key="1">
    <citation type="submission" date="2013-10" db="EMBL/GenBank/DDBJ databases">
        <authorList>
            <consortium name="International Citrus Genome Consortium"/>
            <person name="Jenkins J."/>
            <person name="Schmutz J."/>
            <person name="Prochnik S."/>
            <person name="Rokhsar D."/>
            <person name="Gmitter F."/>
            <person name="Ollitrault P."/>
            <person name="Machado M."/>
            <person name="Talon M."/>
            <person name="Wincker P."/>
            <person name="Jaillon O."/>
            <person name="Morgante M."/>
        </authorList>
    </citation>
    <scope>NUCLEOTIDE SEQUENCE</scope>
    <source>
        <strain evidence="23">cv. Clemenules</strain>
    </source>
</reference>
<dbReference type="GO" id="GO:0004674">
    <property type="term" value="F:protein serine/threonine kinase activity"/>
    <property type="evidence" value="ECO:0007669"/>
    <property type="project" value="UniProtKB-KW"/>
</dbReference>
<evidence type="ECO:0000256" key="18">
    <source>
        <dbReference type="ARBA" id="ARBA00048679"/>
    </source>
</evidence>
<keyword evidence="14 19" id="KW-0472">Membrane</keyword>
<dbReference type="FunFam" id="3.80.10.10:FF:000400">
    <property type="entry name" value="Nuclear pore complex protein NUP107"/>
    <property type="match status" value="1"/>
</dbReference>
<keyword evidence="5" id="KW-0433">Leucine-rich repeat</keyword>
<dbReference type="Proteomes" id="UP000030687">
    <property type="component" value="Unassembled WGS sequence"/>
</dbReference>
<proteinExistence type="predicted"/>
<keyword evidence="6" id="KW-0808">Transferase</keyword>
<protein>
    <recommendedName>
        <fullName evidence="2">non-specific serine/threonine protein kinase</fullName>
        <ecNumber evidence="2">2.7.11.1</ecNumber>
    </recommendedName>
</protein>
<keyword evidence="13 19" id="KW-1133">Transmembrane helix</keyword>
<dbReference type="Pfam" id="PF07714">
    <property type="entry name" value="PK_Tyr_Ser-Thr"/>
    <property type="match status" value="1"/>
</dbReference>
<sequence>MAAASTVSRLVVILILINVGAISDTTISVTASAARLLSSPILLEREALLATGWWVNNWATSGNYTSDHCKWTGVSCNSAGSVIGVSLLWYENDNIKGELGRFKFSCFPNLRNFKIRTNYVLSGRIPSEITALSMLQTLELPYNGLTGIIPLEMRRLRNLVHLDLSDNHLMGHIPPTLCGLSKLKILNLSFNSLVGNIPSNVGHLTQLTTLAIASNQMNGSIPLGIGSLKVLQALDLSRNEIGGSIPTTLGHLKWLRSVDLSQNKLVGPIPSSLGHLTQLTTLNMYNNKLDGPIPPELMNCSKLRILKLGNNLLSGSIPSQIGKLQELYYLDLSGNFINGKIPSQLGEFPRIDTVDLSMNNLSGGIPVFVRKVPHLDVSGNKLGGEIPTTLANAPPPHHKTIATRLVAIILAMVAFLALIFGILIIRRRRDKEVEPTGTGEITKCADEFAIWNYDGRITFQDMIEATEDFDIKYCIGTGGYDSVYRARLPSGKVVALKKLHRSETEELASLESFRNEARLLSQIRHRNIVKLYGFCLHENCMFLIYEYMEMGSLFCILRTDEEAVGLDWTKRVNIVKGMAHALSYLHHHCTPPIVHRDISSNNILLNSEFEAFVADFGIARLLNFDSSNRTLLAGTYGYIAPEAKKHEQIVLVIVYGNITNKDFRFPIQRAYTMVVTEKSDVYSFGVVALEVLMGKHPGELLSSSSSSLDKNIKLIDLLDPRLPPPGDQMIRQDIILVSTVVFSCLRSQPKSRPTMQLVSNEFIARNKTPMQKPFHEISILELRNQEMYLVD</sequence>
<dbReference type="Gene3D" id="1.10.510.10">
    <property type="entry name" value="Transferase(Phosphotransferase) domain 1"/>
    <property type="match status" value="1"/>
</dbReference>
<dbReference type="PANTHER" id="PTHR48005:SF16">
    <property type="entry name" value="MDIS1-INTERACTING RECEPTOR LIKE KINASE 2-LIKE ISOFORM X1"/>
    <property type="match status" value="1"/>
</dbReference>
<dbReference type="Gene3D" id="3.30.200.20">
    <property type="entry name" value="Phosphorylase Kinase, domain 1"/>
    <property type="match status" value="1"/>
</dbReference>
<dbReference type="GO" id="GO:0005524">
    <property type="term" value="F:ATP binding"/>
    <property type="evidence" value="ECO:0007669"/>
    <property type="project" value="UniProtKB-KW"/>
</dbReference>
<evidence type="ECO:0000256" key="15">
    <source>
        <dbReference type="ARBA" id="ARBA00023170"/>
    </source>
</evidence>
<dbReference type="Pfam" id="PF00560">
    <property type="entry name" value="LRR_1"/>
    <property type="match status" value="5"/>
</dbReference>
<feature type="domain" description="Protein kinase" evidence="21">
    <location>
        <begin position="469"/>
        <end position="763"/>
    </location>
</feature>
<name>V4TJ67_CITCL</name>
<dbReference type="InterPro" id="IPR000719">
    <property type="entry name" value="Prot_kinase_dom"/>
</dbReference>
<feature type="transmembrane region" description="Helical" evidence="19">
    <location>
        <begin position="405"/>
        <end position="425"/>
    </location>
</feature>
<dbReference type="InterPro" id="IPR051420">
    <property type="entry name" value="Ser_Thr_Kinases_DiverseReg"/>
</dbReference>
<dbReference type="FunFam" id="3.80.10.10:FF:000095">
    <property type="entry name" value="LRR receptor-like serine/threonine-protein kinase GSO1"/>
    <property type="match status" value="1"/>
</dbReference>
<dbReference type="InterPro" id="IPR011009">
    <property type="entry name" value="Kinase-like_dom_sf"/>
</dbReference>
<dbReference type="InterPro" id="IPR032675">
    <property type="entry name" value="LRR_dom_sf"/>
</dbReference>
<dbReference type="Pfam" id="PF13855">
    <property type="entry name" value="LRR_8"/>
    <property type="match status" value="1"/>
</dbReference>
<dbReference type="PROSITE" id="PS50011">
    <property type="entry name" value="PROTEIN_KINASE_DOM"/>
    <property type="match status" value="1"/>
</dbReference>
<dbReference type="AlphaFoldDB" id="V4TJ67"/>
<evidence type="ECO:0000256" key="7">
    <source>
        <dbReference type="ARBA" id="ARBA00022692"/>
    </source>
</evidence>
<dbReference type="OMA" id="HTITITH"/>
<dbReference type="GO" id="GO:0099402">
    <property type="term" value="P:plant organ development"/>
    <property type="evidence" value="ECO:0007669"/>
    <property type="project" value="UniProtKB-ARBA"/>
</dbReference>
<gene>
    <name evidence="22" type="ORF">CICLE_v10030746mg</name>
</gene>
<dbReference type="KEGG" id="cic:CICLE_v10030746mg"/>
<evidence type="ECO:0000256" key="14">
    <source>
        <dbReference type="ARBA" id="ARBA00023136"/>
    </source>
</evidence>
<dbReference type="InterPro" id="IPR003591">
    <property type="entry name" value="Leu-rich_rpt_typical-subtyp"/>
</dbReference>
<evidence type="ECO:0000313" key="22">
    <source>
        <dbReference type="EMBL" id="ESR49816.1"/>
    </source>
</evidence>
<dbReference type="FunFam" id="3.30.200.20:FF:000309">
    <property type="entry name" value="Leucine-rich repeat receptor protein kinase MSP1"/>
    <property type="match status" value="1"/>
</dbReference>
<evidence type="ECO:0000256" key="5">
    <source>
        <dbReference type="ARBA" id="ARBA00022614"/>
    </source>
</evidence>
<dbReference type="GO" id="GO:0009653">
    <property type="term" value="P:anatomical structure morphogenesis"/>
    <property type="evidence" value="ECO:0007669"/>
    <property type="project" value="UniProtKB-ARBA"/>
</dbReference>
<evidence type="ECO:0000256" key="3">
    <source>
        <dbReference type="ARBA" id="ARBA00022527"/>
    </source>
</evidence>
<dbReference type="PANTHER" id="PTHR48005">
    <property type="entry name" value="LEUCINE RICH REPEAT KINASE 2"/>
    <property type="match status" value="1"/>
</dbReference>
<dbReference type="EMBL" id="KI536726">
    <property type="protein sequence ID" value="ESR49816.1"/>
    <property type="molecule type" value="Genomic_DNA"/>
</dbReference>
<evidence type="ECO:0000256" key="11">
    <source>
        <dbReference type="ARBA" id="ARBA00022777"/>
    </source>
</evidence>
<dbReference type="SUPFAM" id="SSF52058">
    <property type="entry name" value="L domain-like"/>
    <property type="match status" value="1"/>
</dbReference>
<dbReference type="Gene3D" id="3.80.10.10">
    <property type="entry name" value="Ribonuclease Inhibitor"/>
    <property type="match status" value="2"/>
</dbReference>
<keyword evidence="23" id="KW-1185">Reference proteome</keyword>
<keyword evidence="8 20" id="KW-0732">Signal</keyword>
<dbReference type="EC" id="2.7.11.1" evidence="2"/>
<keyword evidence="15" id="KW-0675">Receptor</keyword>
<evidence type="ECO:0000256" key="2">
    <source>
        <dbReference type="ARBA" id="ARBA00012513"/>
    </source>
</evidence>
<evidence type="ECO:0000259" key="21">
    <source>
        <dbReference type="PROSITE" id="PS50011"/>
    </source>
</evidence>
<keyword evidence="7 19" id="KW-0812">Transmembrane</keyword>
<dbReference type="SUPFAM" id="SSF56112">
    <property type="entry name" value="Protein kinase-like (PK-like)"/>
    <property type="match status" value="1"/>
</dbReference>
<feature type="signal peptide" evidence="20">
    <location>
        <begin position="1"/>
        <end position="23"/>
    </location>
</feature>
<keyword evidence="12" id="KW-0067">ATP-binding</keyword>
<evidence type="ECO:0000256" key="12">
    <source>
        <dbReference type="ARBA" id="ARBA00022840"/>
    </source>
</evidence>
<evidence type="ECO:0000256" key="10">
    <source>
        <dbReference type="ARBA" id="ARBA00022741"/>
    </source>
</evidence>
<evidence type="ECO:0000256" key="20">
    <source>
        <dbReference type="SAM" id="SignalP"/>
    </source>
</evidence>
<evidence type="ECO:0000256" key="16">
    <source>
        <dbReference type="ARBA" id="ARBA00023180"/>
    </source>
</evidence>
<accession>V4TJ67</accession>
<comment type="catalytic activity">
    <reaction evidence="17">
        <text>L-threonyl-[protein] + ATP = O-phospho-L-threonyl-[protein] + ADP + H(+)</text>
        <dbReference type="Rhea" id="RHEA:46608"/>
        <dbReference type="Rhea" id="RHEA-COMP:11060"/>
        <dbReference type="Rhea" id="RHEA-COMP:11605"/>
        <dbReference type="ChEBI" id="CHEBI:15378"/>
        <dbReference type="ChEBI" id="CHEBI:30013"/>
        <dbReference type="ChEBI" id="CHEBI:30616"/>
        <dbReference type="ChEBI" id="CHEBI:61977"/>
        <dbReference type="ChEBI" id="CHEBI:456216"/>
        <dbReference type="EC" id="2.7.11.1"/>
    </reaction>
</comment>
<feature type="chain" id="PRO_5004728324" description="non-specific serine/threonine protein kinase" evidence="20">
    <location>
        <begin position="24"/>
        <end position="791"/>
    </location>
</feature>
<evidence type="ECO:0000256" key="6">
    <source>
        <dbReference type="ARBA" id="ARBA00022679"/>
    </source>
</evidence>
<dbReference type="InterPro" id="IPR001245">
    <property type="entry name" value="Ser-Thr/Tyr_kinase_cat_dom"/>
</dbReference>
<keyword evidence="11" id="KW-0418">Kinase</keyword>
<evidence type="ECO:0000256" key="4">
    <source>
        <dbReference type="ARBA" id="ARBA00022553"/>
    </source>
</evidence>
<keyword evidence="16" id="KW-0325">Glycoprotein</keyword>
<dbReference type="GO" id="GO:0016020">
    <property type="term" value="C:membrane"/>
    <property type="evidence" value="ECO:0007669"/>
    <property type="project" value="UniProtKB-SubCell"/>
</dbReference>
<dbReference type="InParanoid" id="V4TJ67"/>
<keyword evidence="10" id="KW-0547">Nucleotide-binding</keyword>
<keyword evidence="4" id="KW-0597">Phosphoprotein</keyword>
<comment type="subcellular location">
    <subcellularLocation>
        <location evidence="1">Membrane</location>
        <topology evidence="1">Single-pass type I membrane protein</topology>
    </subcellularLocation>
</comment>
<dbReference type="PROSITE" id="PS00109">
    <property type="entry name" value="PROTEIN_KINASE_TYR"/>
    <property type="match status" value="1"/>
</dbReference>
<keyword evidence="3" id="KW-0723">Serine/threonine-protein kinase</keyword>
<dbReference type="Gramene" id="ESR49816">
    <property type="protein sequence ID" value="ESR49816"/>
    <property type="gene ID" value="CICLE_v10030746mg"/>
</dbReference>
<evidence type="ECO:0000256" key="13">
    <source>
        <dbReference type="ARBA" id="ARBA00022989"/>
    </source>
</evidence>
<evidence type="ECO:0000256" key="9">
    <source>
        <dbReference type="ARBA" id="ARBA00022737"/>
    </source>
</evidence>
<evidence type="ECO:0000313" key="23">
    <source>
        <dbReference type="Proteomes" id="UP000030687"/>
    </source>
</evidence>
<evidence type="ECO:0000256" key="8">
    <source>
        <dbReference type="ARBA" id="ARBA00022729"/>
    </source>
</evidence>
<evidence type="ECO:0000256" key="19">
    <source>
        <dbReference type="SAM" id="Phobius"/>
    </source>
</evidence>
<organism evidence="22 23">
    <name type="scientific">Citrus clementina</name>
    <name type="common">Clementine</name>
    <name type="synonym">Citrus deliciosa x Citrus sinensis</name>
    <dbReference type="NCBI Taxonomy" id="85681"/>
    <lineage>
        <taxon>Eukaryota</taxon>
        <taxon>Viridiplantae</taxon>
        <taxon>Streptophyta</taxon>
        <taxon>Embryophyta</taxon>
        <taxon>Tracheophyta</taxon>
        <taxon>Spermatophyta</taxon>
        <taxon>Magnoliopsida</taxon>
        <taxon>eudicotyledons</taxon>
        <taxon>Gunneridae</taxon>
        <taxon>Pentapetalae</taxon>
        <taxon>rosids</taxon>
        <taxon>malvids</taxon>
        <taxon>Sapindales</taxon>
        <taxon>Rutaceae</taxon>
        <taxon>Aurantioideae</taxon>
        <taxon>Citrus</taxon>
    </lineage>
</organism>
<evidence type="ECO:0000256" key="1">
    <source>
        <dbReference type="ARBA" id="ARBA00004479"/>
    </source>
</evidence>
<dbReference type="InterPro" id="IPR001611">
    <property type="entry name" value="Leu-rich_rpt"/>
</dbReference>
<evidence type="ECO:0000256" key="17">
    <source>
        <dbReference type="ARBA" id="ARBA00047899"/>
    </source>
</evidence>
<dbReference type="InterPro" id="IPR008266">
    <property type="entry name" value="Tyr_kinase_AS"/>
</dbReference>
<dbReference type="SMART" id="SM00369">
    <property type="entry name" value="LRR_TYP"/>
    <property type="match status" value="5"/>
</dbReference>
<keyword evidence="9" id="KW-0677">Repeat</keyword>